<gene>
    <name evidence="1" type="ORF">C1850_07880</name>
</gene>
<dbReference type="Proteomes" id="UP000253805">
    <property type="component" value="Unassembled WGS sequence"/>
</dbReference>
<dbReference type="AlphaFoldDB" id="A0A369NXA0"/>
<dbReference type="GO" id="GO:0003824">
    <property type="term" value="F:catalytic activity"/>
    <property type="evidence" value="ECO:0007669"/>
    <property type="project" value="InterPro"/>
</dbReference>
<organism evidence="1 2">
    <name type="scientific">Adlercreutzia equolifaciens subsp. celatus</name>
    <dbReference type="NCBI Taxonomy" id="394340"/>
    <lineage>
        <taxon>Bacteria</taxon>
        <taxon>Bacillati</taxon>
        <taxon>Actinomycetota</taxon>
        <taxon>Coriobacteriia</taxon>
        <taxon>Eggerthellales</taxon>
        <taxon>Eggerthellaceae</taxon>
        <taxon>Adlercreutzia</taxon>
    </lineage>
</organism>
<dbReference type="InterPro" id="IPR023606">
    <property type="entry name" value="CoA-Trfase_III_dom_1_sf"/>
</dbReference>
<dbReference type="Gene3D" id="3.30.1540.10">
    <property type="entry name" value="formyl-coa transferase, domain 3"/>
    <property type="match status" value="1"/>
</dbReference>
<dbReference type="SUPFAM" id="SSF89796">
    <property type="entry name" value="CoA-transferase family III (CaiB/BaiF)"/>
    <property type="match status" value="1"/>
</dbReference>
<dbReference type="RefSeq" id="WP_114549262.1">
    <property type="nucleotide sequence ID" value="NZ_PPUT01000019.1"/>
</dbReference>
<evidence type="ECO:0000313" key="2">
    <source>
        <dbReference type="Proteomes" id="UP000253805"/>
    </source>
</evidence>
<sequence length="436" mass="48532">MTVTEKLNGYGPLAGIKVVEMCTYVAAPATVRVLSEMGAEVIKIESFAGDTQRTQGPGFGCELTDTEDPTIDLNNTNKNWVSLNLKDPEGLAIAKKMIGEADIFMNNMRTAALKKLGLDYETLHEEFPGLIWGQMRGYGEFGEFAHAPGYDAVCWAARGGVAGTFPEKDTSPAIPPQAFGDYNTAIMMAAGLLGALVNKLRTGQGDKVVVNLYHSAIWGGSIGLCAQQFGADYPKSRTDVPNPFNNTYKTADDKWLYICQPQHNRYYNDMMKIIGRDDLVDDPRYATIENVKANHLQPELITILDEGFSKKDLEEWLKILAEWDVPSQKVFRFTDILKDDEAYVNDAIRKVKYNAFGEHALPTTPIRFGGYGDPPIILSKPIGYHTAEYLEHYGYTPEQIAELEEKGAVKCYHGEEVPDVIFKSERQEKGEAPCNW</sequence>
<accession>A0A369NXA0</accession>
<dbReference type="PANTHER" id="PTHR48228">
    <property type="entry name" value="SUCCINYL-COA--D-CITRAMALATE COA-TRANSFERASE"/>
    <property type="match status" value="1"/>
</dbReference>
<dbReference type="InterPro" id="IPR003673">
    <property type="entry name" value="CoA-Trfase_fam_III"/>
</dbReference>
<dbReference type="Gene3D" id="3.40.50.10540">
    <property type="entry name" value="Crotonobetainyl-coa:carnitine coa-transferase, domain 1"/>
    <property type="match status" value="1"/>
</dbReference>
<dbReference type="EMBL" id="PPUT01000019">
    <property type="protein sequence ID" value="RDC43598.1"/>
    <property type="molecule type" value="Genomic_DNA"/>
</dbReference>
<dbReference type="Pfam" id="PF02515">
    <property type="entry name" value="CoA_transf_3"/>
    <property type="match status" value="1"/>
</dbReference>
<reference evidence="1 2" key="1">
    <citation type="journal article" date="2018" name="Elife">
        <title>Discovery and characterization of a prevalent human gut bacterial enzyme sufficient for the inactivation of a family of plant toxins.</title>
        <authorList>
            <person name="Koppel N."/>
            <person name="Bisanz J.E."/>
            <person name="Pandelia M.E."/>
            <person name="Turnbaugh P.J."/>
            <person name="Balskus E.P."/>
        </authorList>
    </citation>
    <scope>NUCLEOTIDE SEQUENCE [LARGE SCALE GENOMIC DNA]</scope>
    <source>
        <strain evidence="1 2">OB21 GAM 11</strain>
    </source>
</reference>
<name>A0A369NXA0_9ACTN</name>
<protein>
    <submittedName>
        <fullName evidence="1">Carnitine dehydratase</fullName>
    </submittedName>
</protein>
<comment type="caution">
    <text evidence="1">The sequence shown here is derived from an EMBL/GenBank/DDBJ whole genome shotgun (WGS) entry which is preliminary data.</text>
</comment>
<dbReference type="InterPro" id="IPR050509">
    <property type="entry name" value="CoA-transferase_III"/>
</dbReference>
<evidence type="ECO:0000313" key="1">
    <source>
        <dbReference type="EMBL" id="RDC43598.1"/>
    </source>
</evidence>
<dbReference type="PANTHER" id="PTHR48228:SF2">
    <property type="entry name" value="E-CINNAMOYL-COA:R-PHENYLLACTATE COA TRANSFERASE LARGE SUBUNIT"/>
    <property type="match status" value="1"/>
</dbReference>
<proteinExistence type="predicted"/>
<dbReference type="InterPro" id="IPR044855">
    <property type="entry name" value="CoA-Trfase_III_dom3_sf"/>
</dbReference>